<evidence type="ECO:0000313" key="1">
    <source>
        <dbReference type="EMBL" id="GAA3138084.1"/>
    </source>
</evidence>
<dbReference type="EMBL" id="BAAAUT010000023">
    <property type="protein sequence ID" value="GAA3138084.1"/>
    <property type="molecule type" value="Genomic_DNA"/>
</dbReference>
<gene>
    <name evidence="1" type="ORF">GCM10010466_31300</name>
</gene>
<sequence length="154" mass="15687">MTRHSSADDESLIAALRLACGHDPVPGHVTAAARAVFGLRLPGAATARPVAVPAPSGVRSAERAGLLRFGAGGLTVELDVDSSGGLVDLAGRVSPHPGPDARVEVRTPDLTEVRELSPTGQFAVVGLPGGWLSVVCHRPGLAPVATSWTLVRPG</sequence>
<comment type="caution">
    <text evidence="1">The sequence shown here is derived from an EMBL/GenBank/DDBJ whole genome shotgun (WGS) entry which is preliminary data.</text>
</comment>
<protein>
    <submittedName>
        <fullName evidence="1">Uncharacterized protein</fullName>
    </submittedName>
</protein>
<reference evidence="2" key="1">
    <citation type="journal article" date="2019" name="Int. J. Syst. Evol. Microbiol.">
        <title>The Global Catalogue of Microorganisms (GCM) 10K type strain sequencing project: providing services to taxonomists for standard genome sequencing and annotation.</title>
        <authorList>
            <consortium name="The Broad Institute Genomics Platform"/>
            <consortium name="The Broad Institute Genome Sequencing Center for Infectious Disease"/>
            <person name="Wu L."/>
            <person name="Ma J."/>
        </authorList>
    </citation>
    <scope>NUCLEOTIDE SEQUENCE [LARGE SCALE GENOMIC DNA]</scope>
    <source>
        <strain evidence="2">JCM 9373</strain>
    </source>
</reference>
<dbReference type="Proteomes" id="UP001500320">
    <property type="component" value="Unassembled WGS sequence"/>
</dbReference>
<organism evidence="1 2">
    <name type="scientific">Planomonospora alba</name>
    <dbReference type="NCBI Taxonomy" id="161354"/>
    <lineage>
        <taxon>Bacteria</taxon>
        <taxon>Bacillati</taxon>
        <taxon>Actinomycetota</taxon>
        <taxon>Actinomycetes</taxon>
        <taxon>Streptosporangiales</taxon>
        <taxon>Streptosporangiaceae</taxon>
        <taxon>Planomonospora</taxon>
    </lineage>
</organism>
<dbReference type="RefSeq" id="WP_344860060.1">
    <property type="nucleotide sequence ID" value="NZ_BAAAUT010000023.1"/>
</dbReference>
<accession>A0ABP6N6Y9</accession>
<keyword evidence="2" id="KW-1185">Reference proteome</keyword>
<evidence type="ECO:0000313" key="2">
    <source>
        <dbReference type="Proteomes" id="UP001500320"/>
    </source>
</evidence>
<name>A0ABP6N6Y9_9ACTN</name>
<proteinExistence type="predicted"/>